<evidence type="ECO:0000256" key="1">
    <source>
        <dbReference type="SAM" id="MobiDB-lite"/>
    </source>
</evidence>
<dbReference type="CDD" id="cd00084">
    <property type="entry name" value="HMG-box_SF"/>
    <property type="match status" value="1"/>
</dbReference>
<dbReference type="SMART" id="SM00398">
    <property type="entry name" value="HMG"/>
    <property type="match status" value="1"/>
</dbReference>
<evidence type="ECO:0000313" key="3">
    <source>
        <dbReference type="EMBL" id="QHU34725.1"/>
    </source>
</evidence>
<dbReference type="EMBL" id="MN740580">
    <property type="protein sequence ID" value="QHU34725.1"/>
    <property type="molecule type" value="Genomic_DNA"/>
</dbReference>
<dbReference type="Pfam" id="PF00505">
    <property type="entry name" value="HMG_box"/>
    <property type="match status" value="1"/>
</dbReference>
<dbReference type="SUPFAM" id="SSF47095">
    <property type="entry name" value="HMG-box"/>
    <property type="match status" value="1"/>
</dbReference>
<reference evidence="3" key="1">
    <citation type="journal article" date="2020" name="Nature">
        <title>Giant virus diversity and host interactions through global metagenomics.</title>
        <authorList>
            <person name="Schulz F."/>
            <person name="Roux S."/>
            <person name="Paez-Espino D."/>
            <person name="Jungbluth S."/>
            <person name="Walsh D.A."/>
            <person name="Denef V.J."/>
            <person name="McMahon K.D."/>
            <person name="Konstantinidis K.T."/>
            <person name="Eloe-Fadrosh E.A."/>
            <person name="Kyrpides N.C."/>
            <person name="Woyke T."/>
        </authorList>
    </citation>
    <scope>NUCLEOTIDE SEQUENCE</scope>
    <source>
        <strain evidence="3">GVMAG-S-1017244-22</strain>
    </source>
</reference>
<evidence type="ECO:0000259" key="2">
    <source>
        <dbReference type="PROSITE" id="PS50118"/>
    </source>
</evidence>
<protein>
    <recommendedName>
        <fullName evidence="2">HMG box domain-containing protein</fullName>
    </recommendedName>
</protein>
<feature type="compositionally biased region" description="Basic and acidic residues" evidence="1">
    <location>
        <begin position="106"/>
        <end position="129"/>
    </location>
</feature>
<feature type="region of interest" description="Disordered" evidence="1">
    <location>
        <begin position="102"/>
        <end position="178"/>
    </location>
</feature>
<name>A0A6C0LXG4_9ZZZZ</name>
<feature type="compositionally biased region" description="Basic residues" evidence="1">
    <location>
        <begin position="33"/>
        <end position="46"/>
    </location>
</feature>
<sequence length="178" mass="20466">MPDNLDTKKEVDEYYKNAMKDIKEKNKEEKKEKKATKAAIPKKRAKKVEVDDDGNEIEKVKRPLNSYQKFIQDNRAKVKEENPTLNGEEIFTLIAELWNKHKKSMKKDEDKKDSDDGYHTGDDTIRPDDGNETDDSEDDDKKDSDDDKKEDKKVPKGGKAPRKALGVKAAPKKKKENS</sequence>
<feature type="region of interest" description="Disordered" evidence="1">
    <location>
        <begin position="22"/>
        <end position="57"/>
    </location>
</feature>
<feature type="compositionally biased region" description="Basic and acidic residues" evidence="1">
    <location>
        <begin position="139"/>
        <end position="154"/>
    </location>
</feature>
<organism evidence="3">
    <name type="scientific">viral metagenome</name>
    <dbReference type="NCBI Taxonomy" id="1070528"/>
    <lineage>
        <taxon>unclassified sequences</taxon>
        <taxon>metagenomes</taxon>
        <taxon>organismal metagenomes</taxon>
    </lineage>
</organism>
<dbReference type="InterPro" id="IPR009071">
    <property type="entry name" value="HMG_box_dom"/>
</dbReference>
<dbReference type="Gene3D" id="1.10.30.10">
    <property type="entry name" value="High mobility group box domain"/>
    <property type="match status" value="1"/>
</dbReference>
<dbReference type="PROSITE" id="PS50118">
    <property type="entry name" value="HMG_BOX_2"/>
    <property type="match status" value="1"/>
</dbReference>
<dbReference type="AlphaFoldDB" id="A0A6C0LXG4"/>
<dbReference type="InterPro" id="IPR036910">
    <property type="entry name" value="HMG_box_dom_sf"/>
</dbReference>
<feature type="compositionally biased region" description="Basic and acidic residues" evidence="1">
    <location>
        <begin position="22"/>
        <end position="32"/>
    </location>
</feature>
<accession>A0A6C0LXG4</accession>
<feature type="domain" description="HMG box" evidence="2">
    <location>
        <begin position="60"/>
        <end position="107"/>
    </location>
</feature>
<proteinExistence type="predicted"/>